<keyword evidence="5" id="KW-0010">Activator</keyword>
<dbReference type="InterPro" id="IPR036955">
    <property type="entry name" value="AP2/ERF_dom_sf"/>
</dbReference>
<dbReference type="PRINTS" id="PR00367">
    <property type="entry name" value="ETHRSPELEMNT"/>
</dbReference>
<dbReference type="FunFam" id="3.30.730.10:FF:000001">
    <property type="entry name" value="Ethylene-responsive transcription factor 2"/>
    <property type="match status" value="1"/>
</dbReference>
<evidence type="ECO:0000256" key="2">
    <source>
        <dbReference type="ARBA" id="ARBA00022745"/>
    </source>
</evidence>
<proteinExistence type="inferred from homology"/>
<comment type="caution">
    <text evidence="11">The sequence shown here is derived from an EMBL/GenBank/DDBJ whole genome shotgun (WGS) entry which is preliminary data.</text>
</comment>
<dbReference type="Pfam" id="PF00847">
    <property type="entry name" value="AP2"/>
    <property type="match status" value="1"/>
</dbReference>
<evidence type="ECO:0000256" key="4">
    <source>
        <dbReference type="ARBA" id="ARBA00023125"/>
    </source>
</evidence>
<evidence type="ECO:0000256" key="7">
    <source>
        <dbReference type="ARBA" id="ARBA00023242"/>
    </source>
</evidence>
<reference evidence="11" key="1">
    <citation type="journal article" date="2023" name="Plant J.">
        <title>Genome sequences and population genomics provide insights into the demographic history, inbreeding, and mutation load of two 'living fossil' tree species of Dipteronia.</title>
        <authorList>
            <person name="Feng Y."/>
            <person name="Comes H.P."/>
            <person name="Chen J."/>
            <person name="Zhu S."/>
            <person name="Lu R."/>
            <person name="Zhang X."/>
            <person name="Li P."/>
            <person name="Qiu J."/>
            <person name="Olsen K.M."/>
            <person name="Qiu Y."/>
        </authorList>
    </citation>
    <scope>NUCLEOTIDE SEQUENCE</scope>
    <source>
        <strain evidence="11">KIB01</strain>
    </source>
</reference>
<dbReference type="PANTHER" id="PTHR31194">
    <property type="entry name" value="SHN SHINE , DNA BINDING / TRANSCRIPTION FACTOR"/>
    <property type="match status" value="1"/>
</dbReference>
<evidence type="ECO:0000256" key="3">
    <source>
        <dbReference type="ARBA" id="ARBA00023015"/>
    </source>
</evidence>
<name>A0AAD9U9T1_9ROSI</name>
<feature type="domain" description="AP2/ERF" evidence="10">
    <location>
        <begin position="121"/>
        <end position="178"/>
    </location>
</feature>
<comment type="similarity">
    <text evidence="8">Belongs to the AP2/ERF transcription factor family. ERF subfamily.</text>
</comment>
<feature type="region of interest" description="Disordered" evidence="9">
    <location>
        <begin position="40"/>
        <end position="123"/>
    </location>
</feature>
<gene>
    <name evidence="11" type="ORF">Ddye_017616</name>
</gene>
<keyword evidence="12" id="KW-1185">Reference proteome</keyword>
<evidence type="ECO:0000256" key="8">
    <source>
        <dbReference type="ARBA" id="ARBA00024343"/>
    </source>
</evidence>
<dbReference type="SMART" id="SM00380">
    <property type="entry name" value="AP2"/>
    <property type="match status" value="1"/>
</dbReference>
<dbReference type="GO" id="GO:0003677">
    <property type="term" value="F:DNA binding"/>
    <property type="evidence" value="ECO:0007669"/>
    <property type="project" value="UniProtKB-KW"/>
</dbReference>
<protein>
    <recommendedName>
        <fullName evidence="10">AP2/ERF domain-containing protein</fullName>
    </recommendedName>
</protein>
<dbReference type="PROSITE" id="PS51032">
    <property type="entry name" value="AP2_ERF"/>
    <property type="match status" value="1"/>
</dbReference>
<dbReference type="GO" id="GO:0003700">
    <property type="term" value="F:DNA-binding transcription factor activity"/>
    <property type="evidence" value="ECO:0007669"/>
    <property type="project" value="InterPro"/>
</dbReference>
<dbReference type="GO" id="GO:0009873">
    <property type="term" value="P:ethylene-activated signaling pathway"/>
    <property type="evidence" value="ECO:0007669"/>
    <property type="project" value="UniProtKB-KW"/>
</dbReference>
<sequence length="314" mass="35219">MNQLTSRTKYSEHRTITSKLVKSSSFHTMSKVVRISVTDCEATDSSSDENEEFCGSSSSSSPLPIRVKKHINEIKLEDGSKKQSIENATATSSSSNNSNRERITTRPAKQKASGGRSFGNKYRGVRQRPWGRWAAEIRDPTRRTRVWLGTFDTAEEAAIVYDRAAIRIKGPDAQTNFMKPPERSSDTTPLEINVVTISGYDSGKESQTICSPTSVLRFQTNEKVRNECPAEPDFKTAESYWRPDSEVVFHDDFLLLDPVLLDSDTPSRIFFDEMSSVPVLNEDLGDISVSLDGDFGSCIWDVDDYFQDHALPLH</sequence>
<organism evidence="11 12">
    <name type="scientific">Dipteronia dyeriana</name>
    <dbReference type="NCBI Taxonomy" id="168575"/>
    <lineage>
        <taxon>Eukaryota</taxon>
        <taxon>Viridiplantae</taxon>
        <taxon>Streptophyta</taxon>
        <taxon>Embryophyta</taxon>
        <taxon>Tracheophyta</taxon>
        <taxon>Spermatophyta</taxon>
        <taxon>Magnoliopsida</taxon>
        <taxon>eudicotyledons</taxon>
        <taxon>Gunneridae</taxon>
        <taxon>Pentapetalae</taxon>
        <taxon>rosids</taxon>
        <taxon>malvids</taxon>
        <taxon>Sapindales</taxon>
        <taxon>Sapindaceae</taxon>
        <taxon>Hippocastanoideae</taxon>
        <taxon>Acereae</taxon>
        <taxon>Dipteronia</taxon>
    </lineage>
</organism>
<accession>A0AAD9U9T1</accession>
<dbReference type="SUPFAM" id="SSF54171">
    <property type="entry name" value="DNA-binding domain"/>
    <property type="match status" value="1"/>
</dbReference>
<evidence type="ECO:0000313" key="12">
    <source>
        <dbReference type="Proteomes" id="UP001280121"/>
    </source>
</evidence>
<dbReference type="InterPro" id="IPR016177">
    <property type="entry name" value="DNA-bd_dom_sf"/>
</dbReference>
<keyword evidence="2" id="KW-0936">Ethylene signaling pathway</keyword>
<keyword evidence="6" id="KW-0804">Transcription</keyword>
<dbReference type="Gene3D" id="3.30.730.10">
    <property type="entry name" value="AP2/ERF domain"/>
    <property type="match status" value="1"/>
</dbReference>
<dbReference type="Proteomes" id="UP001280121">
    <property type="component" value="Unassembled WGS sequence"/>
</dbReference>
<feature type="compositionally biased region" description="Low complexity" evidence="9">
    <location>
        <begin position="85"/>
        <end position="98"/>
    </location>
</feature>
<dbReference type="PANTHER" id="PTHR31194:SF152">
    <property type="entry name" value="ETHYLENE-RESPONSIVE TRANSCRIPTION FACTOR CRF5-RELATED"/>
    <property type="match status" value="1"/>
</dbReference>
<evidence type="ECO:0000256" key="6">
    <source>
        <dbReference type="ARBA" id="ARBA00023163"/>
    </source>
</evidence>
<comment type="subcellular location">
    <subcellularLocation>
        <location evidence="1">Nucleus</location>
    </subcellularLocation>
</comment>
<evidence type="ECO:0000256" key="5">
    <source>
        <dbReference type="ARBA" id="ARBA00023159"/>
    </source>
</evidence>
<evidence type="ECO:0000256" key="1">
    <source>
        <dbReference type="ARBA" id="ARBA00004123"/>
    </source>
</evidence>
<dbReference type="InterPro" id="IPR050913">
    <property type="entry name" value="AP2/ERF_ERF"/>
</dbReference>
<dbReference type="CDD" id="cd00018">
    <property type="entry name" value="AP2"/>
    <property type="match status" value="1"/>
</dbReference>
<keyword evidence="4" id="KW-0238">DNA-binding</keyword>
<dbReference type="GO" id="GO:0005634">
    <property type="term" value="C:nucleus"/>
    <property type="evidence" value="ECO:0007669"/>
    <property type="project" value="UniProtKB-SubCell"/>
</dbReference>
<dbReference type="AlphaFoldDB" id="A0AAD9U9T1"/>
<dbReference type="InterPro" id="IPR001471">
    <property type="entry name" value="AP2/ERF_dom"/>
</dbReference>
<evidence type="ECO:0000256" key="9">
    <source>
        <dbReference type="SAM" id="MobiDB-lite"/>
    </source>
</evidence>
<keyword evidence="7" id="KW-0539">Nucleus</keyword>
<keyword evidence="3" id="KW-0805">Transcription regulation</keyword>
<evidence type="ECO:0000259" key="10">
    <source>
        <dbReference type="PROSITE" id="PS51032"/>
    </source>
</evidence>
<evidence type="ECO:0000313" key="11">
    <source>
        <dbReference type="EMBL" id="KAK2650127.1"/>
    </source>
</evidence>
<feature type="compositionally biased region" description="Basic and acidic residues" evidence="9">
    <location>
        <begin position="70"/>
        <end position="84"/>
    </location>
</feature>
<dbReference type="EMBL" id="JANJYI010000005">
    <property type="protein sequence ID" value="KAK2650127.1"/>
    <property type="molecule type" value="Genomic_DNA"/>
</dbReference>